<evidence type="ECO:0000256" key="8">
    <source>
        <dbReference type="RuleBase" id="RU000397"/>
    </source>
</evidence>
<reference evidence="10 11" key="1">
    <citation type="submission" date="2024-03" db="EMBL/GenBank/DDBJ databases">
        <title>Reference genomes for the five species model microbial community.</title>
        <authorList>
            <person name="Padfield D."/>
        </authorList>
    </citation>
    <scope>NUCLEOTIDE SEQUENCE [LARGE SCALE GENOMIC DNA]</scope>
    <source>
        <strain evidence="10 11">AB1</strain>
    </source>
</reference>
<feature type="binding site" evidence="6">
    <location>
        <position position="320"/>
    </location>
    <ligand>
        <name>NAD(+)</name>
        <dbReference type="ChEBI" id="CHEBI:57540"/>
    </ligand>
</feature>
<protein>
    <submittedName>
        <fullName evidence="10">Type I glyceraldehyde-3-phosphate dehydrogenase</fullName>
    </submittedName>
</protein>
<evidence type="ECO:0000313" key="11">
    <source>
        <dbReference type="Proteomes" id="UP001362311"/>
    </source>
</evidence>
<comment type="caution">
    <text evidence="10">The sequence shown here is derived from an EMBL/GenBank/DDBJ whole genome shotgun (WGS) entry which is preliminary data.</text>
</comment>
<feature type="domain" description="Glyceraldehyde 3-phosphate dehydrogenase NAD(P) binding" evidence="9">
    <location>
        <begin position="3"/>
        <end position="155"/>
    </location>
</feature>
<feature type="binding site" evidence="5">
    <location>
        <position position="185"/>
    </location>
    <ligand>
        <name>D-glyceraldehyde 3-phosphate</name>
        <dbReference type="ChEBI" id="CHEBI:59776"/>
    </ligand>
</feature>
<dbReference type="Gene3D" id="3.40.50.720">
    <property type="entry name" value="NAD(P)-binding Rossmann-like Domain"/>
    <property type="match status" value="1"/>
</dbReference>
<evidence type="ECO:0000256" key="5">
    <source>
        <dbReference type="PIRSR" id="PIRSR000149-2"/>
    </source>
</evidence>
<evidence type="ECO:0000313" key="10">
    <source>
        <dbReference type="EMBL" id="MEJ5902466.1"/>
    </source>
</evidence>
<dbReference type="PIRSF" id="PIRSF000149">
    <property type="entry name" value="GAP_DH"/>
    <property type="match status" value="1"/>
</dbReference>
<feature type="binding site" evidence="5">
    <location>
        <begin position="154"/>
        <end position="156"/>
    </location>
    <ligand>
        <name>D-glyceraldehyde 3-phosphate</name>
        <dbReference type="ChEBI" id="CHEBI:59776"/>
    </ligand>
</feature>
<dbReference type="SMART" id="SM00846">
    <property type="entry name" value="Gp_dh_N"/>
    <property type="match status" value="1"/>
</dbReference>
<organism evidence="10 11">
    <name type="scientific">Ochrobactrum teleogrylli</name>
    <dbReference type="NCBI Taxonomy" id="2479765"/>
    <lineage>
        <taxon>Bacteria</taxon>
        <taxon>Pseudomonadati</taxon>
        <taxon>Pseudomonadota</taxon>
        <taxon>Alphaproteobacteria</taxon>
        <taxon>Hyphomicrobiales</taxon>
        <taxon>Brucellaceae</taxon>
        <taxon>Brucella/Ochrobactrum group</taxon>
        <taxon>Ochrobactrum</taxon>
    </lineage>
</organism>
<feature type="binding site" evidence="6">
    <location>
        <begin position="12"/>
        <end position="13"/>
    </location>
    <ligand>
        <name>NAD(+)</name>
        <dbReference type="ChEBI" id="CHEBI:57540"/>
    </ligand>
</feature>
<dbReference type="AlphaFoldDB" id="A0ABD5K0F9"/>
<evidence type="ECO:0000256" key="6">
    <source>
        <dbReference type="PIRSR" id="PIRSR000149-3"/>
    </source>
</evidence>
<keyword evidence="6" id="KW-0520">NAD</keyword>
<comment type="similarity">
    <text evidence="1 8">Belongs to the glyceraldehyde-3-phosphate dehydrogenase family.</text>
</comment>
<feature type="active site" description="Nucleophile" evidence="4">
    <location>
        <position position="155"/>
    </location>
</feature>
<dbReference type="InterPro" id="IPR006424">
    <property type="entry name" value="Glyceraldehyde-3-P_DH_1"/>
</dbReference>
<dbReference type="SUPFAM" id="SSF55347">
    <property type="entry name" value="Glyceraldehyde-3-phosphate dehydrogenase-like, C-terminal domain"/>
    <property type="match status" value="1"/>
</dbReference>
<dbReference type="InterPro" id="IPR036291">
    <property type="entry name" value="NAD(P)-bd_dom_sf"/>
</dbReference>
<dbReference type="EMBL" id="JBBHKQ010000002">
    <property type="protein sequence ID" value="MEJ5902466.1"/>
    <property type="molecule type" value="Genomic_DNA"/>
</dbReference>
<dbReference type="PANTHER" id="PTHR43148">
    <property type="entry name" value="GLYCERALDEHYDE-3-PHOSPHATE DEHYDROGENASE 2"/>
    <property type="match status" value="1"/>
</dbReference>
<evidence type="ECO:0000256" key="4">
    <source>
        <dbReference type="PIRSR" id="PIRSR000149-1"/>
    </source>
</evidence>
<feature type="binding site" evidence="6">
    <location>
        <position position="37"/>
    </location>
    <ligand>
        <name>NAD(+)</name>
        <dbReference type="ChEBI" id="CHEBI:57540"/>
    </ligand>
</feature>
<gene>
    <name evidence="10" type="primary">gap</name>
    <name evidence="10" type="ORF">WIX40_20450</name>
</gene>
<dbReference type="InterPro" id="IPR020831">
    <property type="entry name" value="GlycerAld/Erythrose_P_DH"/>
</dbReference>
<feature type="binding site" evidence="6">
    <location>
        <position position="123"/>
    </location>
    <ligand>
        <name>NAD(+)</name>
        <dbReference type="ChEBI" id="CHEBI:57540"/>
    </ligand>
</feature>
<dbReference type="GO" id="GO:0016491">
    <property type="term" value="F:oxidoreductase activity"/>
    <property type="evidence" value="ECO:0007669"/>
    <property type="project" value="UniProtKB-KW"/>
</dbReference>
<feature type="site" description="Activates thiol group during catalysis" evidence="7">
    <location>
        <position position="182"/>
    </location>
</feature>
<dbReference type="FunFam" id="3.40.50.720:FF:000001">
    <property type="entry name" value="Glyceraldehyde-3-phosphate dehydrogenase"/>
    <property type="match status" value="1"/>
</dbReference>
<evidence type="ECO:0000256" key="1">
    <source>
        <dbReference type="ARBA" id="ARBA00007406"/>
    </source>
</evidence>
<feature type="binding site" evidence="5">
    <location>
        <position position="236"/>
    </location>
    <ligand>
        <name>D-glyceraldehyde 3-phosphate</name>
        <dbReference type="ChEBI" id="CHEBI:59776"/>
    </ligand>
</feature>
<dbReference type="NCBIfam" id="TIGR01534">
    <property type="entry name" value="GAPDH-I"/>
    <property type="match status" value="1"/>
</dbReference>
<dbReference type="Gene3D" id="3.30.360.10">
    <property type="entry name" value="Dihydrodipicolinate Reductase, domain 2"/>
    <property type="match status" value="1"/>
</dbReference>
<evidence type="ECO:0000256" key="2">
    <source>
        <dbReference type="ARBA" id="ARBA00011881"/>
    </source>
</evidence>
<dbReference type="InterPro" id="IPR020828">
    <property type="entry name" value="GlycerAld_3-P_DH_NAD(P)-bd"/>
</dbReference>
<keyword evidence="6" id="KW-0547">Nucleotide-binding</keyword>
<dbReference type="Proteomes" id="UP001362311">
    <property type="component" value="Unassembled WGS sequence"/>
</dbReference>
<feature type="binding site" evidence="5">
    <location>
        <begin position="213"/>
        <end position="214"/>
    </location>
    <ligand>
        <name>D-glyceraldehyde 3-phosphate</name>
        <dbReference type="ChEBI" id="CHEBI:59776"/>
    </ligand>
</feature>
<sequence length="349" mass="37218">MVLRIAINGYGRIGRNALRALYEGSKREAIEIIAINDLASAEINAHLSQFDTTHGKFPGEISVSDGALVVNGDSIKVLAERDPAKLPWGELNIDVVLECTGLFANRAAASAHLAAGAKRVIISAPAGRDIDATIVHGVNDDALRAEHRVIAIGSCTTNCLAAVAKPLNDAIGIVAGNMTTVHAVTNDQVLTDVYHSDPRRARSAMASIIPTKTGAASAIGLVLPELERRLDGFSIRVPTMDVCLLIVSFACGRETSVEEINALMRSVASEGPLQGILTLNDLPLVSSDFIHNPASAIFDTTLTKVIDDGKHATVHAWYDNEWGFANRLLDNAIQFGEMPLVYRTIANAL</sequence>
<evidence type="ECO:0000256" key="7">
    <source>
        <dbReference type="PIRSR" id="PIRSR000149-4"/>
    </source>
</evidence>
<evidence type="ECO:0000259" key="9">
    <source>
        <dbReference type="SMART" id="SM00846"/>
    </source>
</evidence>
<dbReference type="PRINTS" id="PR00078">
    <property type="entry name" value="G3PDHDRGNASE"/>
</dbReference>
<dbReference type="InterPro" id="IPR020829">
    <property type="entry name" value="GlycerAld_3-P_DH_cat"/>
</dbReference>
<accession>A0ABD5K0F9</accession>
<evidence type="ECO:0000256" key="3">
    <source>
        <dbReference type="ARBA" id="ARBA00023002"/>
    </source>
</evidence>
<name>A0ABD5K0F9_9HYPH</name>
<dbReference type="FunFam" id="3.30.360.10:FF:000002">
    <property type="entry name" value="Glyceraldehyde-3-phosphate dehydrogenase"/>
    <property type="match status" value="1"/>
</dbReference>
<proteinExistence type="inferred from homology"/>
<dbReference type="SUPFAM" id="SSF51735">
    <property type="entry name" value="NAD(P)-binding Rossmann-fold domains"/>
    <property type="match status" value="1"/>
</dbReference>
<dbReference type="Pfam" id="PF02800">
    <property type="entry name" value="Gp_dh_C"/>
    <property type="match status" value="1"/>
</dbReference>
<keyword evidence="3" id="KW-0560">Oxidoreductase</keyword>
<dbReference type="RefSeq" id="WP_339442378.1">
    <property type="nucleotide sequence ID" value="NZ_JBBHKQ010000002.1"/>
</dbReference>
<dbReference type="CDD" id="cd18126">
    <property type="entry name" value="GAPDH_I_C"/>
    <property type="match status" value="1"/>
</dbReference>
<comment type="subunit">
    <text evidence="2">Homotetramer.</text>
</comment>
<feature type="binding site" evidence="6">
    <location>
        <position position="81"/>
    </location>
    <ligand>
        <name>NAD(+)</name>
        <dbReference type="ChEBI" id="CHEBI:57540"/>
    </ligand>
</feature>
<dbReference type="Pfam" id="PF00044">
    <property type="entry name" value="Gp_dh_N"/>
    <property type="match status" value="1"/>
</dbReference>